<dbReference type="Pfam" id="PF13460">
    <property type="entry name" value="NAD_binding_10"/>
    <property type="match status" value="1"/>
</dbReference>
<comment type="caution">
    <text evidence="2">The sequence shown here is derived from an EMBL/GenBank/DDBJ whole genome shotgun (WGS) entry which is preliminary data.</text>
</comment>
<sequence length="216" mass="23013">MILMNVLVIGANGKTGKLVISSLVNSSQHFAKAMIRKAGQIDAMEELGAKPLVGDLEEDFSYVFDEVNAVIFAAGSGSSTGPDKTTAVDEDGAIKAIDFAKEKGLDRFIMLSSMGADTPSIAPDAMEHYLKAKGRADQHLLESGLNYTIVRPGALVDGEKTGKIIASPSIPDKSGSITREDVAEVLTVCLNETETYHKTFEILNGATPIQEALKRV</sequence>
<dbReference type="CDD" id="cd05243">
    <property type="entry name" value="SDR_a5"/>
    <property type="match status" value="1"/>
</dbReference>
<dbReference type="SUPFAM" id="SSF51735">
    <property type="entry name" value="NAD(P)-binding Rossmann-fold domains"/>
    <property type="match status" value="1"/>
</dbReference>
<evidence type="ECO:0000259" key="1">
    <source>
        <dbReference type="Pfam" id="PF13460"/>
    </source>
</evidence>
<protein>
    <submittedName>
        <fullName evidence="2">SDR family oxidoreductase</fullName>
    </submittedName>
</protein>
<accession>A0A5D4KAQ6</accession>
<gene>
    <name evidence="2" type="ORF">FZC79_16935</name>
</gene>
<dbReference type="AlphaFoldDB" id="A0A5D4KAQ6"/>
<proteinExistence type="predicted"/>
<feature type="domain" description="NAD(P)-binding" evidence="1">
    <location>
        <begin position="10"/>
        <end position="192"/>
    </location>
</feature>
<dbReference type="Proteomes" id="UP000323317">
    <property type="component" value="Unassembled WGS sequence"/>
</dbReference>
<dbReference type="EMBL" id="VTEH01000015">
    <property type="protein sequence ID" value="TYR73810.1"/>
    <property type="molecule type" value="Genomic_DNA"/>
</dbReference>
<dbReference type="PANTHER" id="PTHR15020:SF50">
    <property type="entry name" value="UPF0659 PROTEIN YMR090W"/>
    <property type="match status" value="1"/>
</dbReference>
<evidence type="ECO:0000313" key="3">
    <source>
        <dbReference type="Proteomes" id="UP000323317"/>
    </source>
</evidence>
<organism evidence="2 3">
    <name type="scientific">Rossellomorea vietnamensis</name>
    <dbReference type="NCBI Taxonomy" id="218284"/>
    <lineage>
        <taxon>Bacteria</taxon>
        <taxon>Bacillati</taxon>
        <taxon>Bacillota</taxon>
        <taxon>Bacilli</taxon>
        <taxon>Bacillales</taxon>
        <taxon>Bacillaceae</taxon>
        <taxon>Rossellomorea</taxon>
    </lineage>
</organism>
<dbReference type="Gene3D" id="3.40.50.720">
    <property type="entry name" value="NAD(P)-binding Rossmann-like Domain"/>
    <property type="match status" value="1"/>
</dbReference>
<dbReference type="InterPro" id="IPR016040">
    <property type="entry name" value="NAD(P)-bd_dom"/>
</dbReference>
<dbReference type="InterPro" id="IPR036291">
    <property type="entry name" value="NAD(P)-bd_dom_sf"/>
</dbReference>
<evidence type="ECO:0000313" key="2">
    <source>
        <dbReference type="EMBL" id="TYR73810.1"/>
    </source>
</evidence>
<dbReference type="PANTHER" id="PTHR15020">
    <property type="entry name" value="FLAVIN REDUCTASE-RELATED"/>
    <property type="match status" value="1"/>
</dbReference>
<name>A0A5D4KAQ6_9BACI</name>
<reference evidence="2 3" key="1">
    <citation type="submission" date="2019-08" db="EMBL/GenBank/DDBJ databases">
        <title>Bacillus genomes from the desert of Cuatro Cienegas, Coahuila.</title>
        <authorList>
            <person name="Olmedo-Alvarez G."/>
        </authorList>
    </citation>
    <scope>NUCLEOTIDE SEQUENCE [LARGE SCALE GENOMIC DNA]</scope>
    <source>
        <strain evidence="2 3">CH40_1T</strain>
    </source>
</reference>